<dbReference type="AlphaFoldDB" id="A0A2K2F7W5"/>
<dbReference type="Pfam" id="PF09388">
    <property type="entry name" value="SpoOE-like"/>
    <property type="match status" value="1"/>
</dbReference>
<reference evidence="2 3" key="1">
    <citation type="submission" date="2017-06" db="EMBL/GenBank/DDBJ databases">
        <title>Investigating the central metabolism of Clostridium thermosuccinogenes.</title>
        <authorList>
            <person name="Koendjbiharie J.G."/>
            <person name="van Kranenburg R."/>
        </authorList>
    </citation>
    <scope>NUCLEOTIDE SEQUENCE [LARGE SCALE GENOMIC DNA]</scope>
    <source>
        <strain evidence="2 3">DSM 5806</strain>
    </source>
</reference>
<dbReference type="GO" id="GO:0043937">
    <property type="term" value="P:regulation of sporulation"/>
    <property type="evidence" value="ECO:0007669"/>
    <property type="project" value="InterPro"/>
</dbReference>
<accession>A0A2K2F7W5</accession>
<evidence type="ECO:0000313" key="2">
    <source>
        <dbReference type="EMBL" id="PNT94867.1"/>
    </source>
</evidence>
<proteinExistence type="predicted"/>
<feature type="coiled-coil region" evidence="1">
    <location>
        <begin position="27"/>
        <end position="54"/>
    </location>
</feature>
<sequence>MVCPFLMFLLLRRGEYKMFCKSIPIKSNNIKQELQEINNSIEVMREKLNKKVNECLKPDKETIEISQQLDMLIRDYYLKSIKINKND</sequence>
<comment type="caution">
    <text evidence="2">The sequence shown here is derived from an EMBL/GenBank/DDBJ whole genome shotgun (WGS) entry which is preliminary data.</text>
</comment>
<evidence type="ECO:0000313" key="3">
    <source>
        <dbReference type="Proteomes" id="UP000236151"/>
    </source>
</evidence>
<name>A0A2K2F7W5_9CLOT</name>
<protein>
    <recommendedName>
        <fullName evidence="4">Aspartyl-phosphate phosphatase Spo0E family protein</fullName>
    </recommendedName>
</protein>
<dbReference type="EMBL" id="NIOJ01000086">
    <property type="protein sequence ID" value="PNT94867.1"/>
    <property type="molecule type" value="Genomic_DNA"/>
</dbReference>
<dbReference type="GO" id="GO:0046983">
    <property type="term" value="F:protein dimerization activity"/>
    <property type="evidence" value="ECO:0007669"/>
    <property type="project" value="InterPro"/>
</dbReference>
<keyword evidence="3" id="KW-1185">Reference proteome</keyword>
<dbReference type="Proteomes" id="UP000236151">
    <property type="component" value="Unassembled WGS sequence"/>
</dbReference>
<dbReference type="InterPro" id="IPR018540">
    <property type="entry name" value="Spo0E-like"/>
</dbReference>
<dbReference type="InterPro" id="IPR036638">
    <property type="entry name" value="HLH_DNA-bd_sf"/>
</dbReference>
<dbReference type="InterPro" id="IPR037208">
    <property type="entry name" value="Spo0E-like_sf"/>
</dbReference>
<gene>
    <name evidence="2" type="ORF">CDQ84_18185</name>
</gene>
<dbReference type="Gene3D" id="4.10.280.10">
    <property type="entry name" value="Helix-loop-helix DNA-binding domain"/>
    <property type="match status" value="1"/>
</dbReference>
<dbReference type="SUPFAM" id="SSF140500">
    <property type="entry name" value="BAS1536-like"/>
    <property type="match status" value="1"/>
</dbReference>
<keyword evidence="1" id="KW-0175">Coiled coil</keyword>
<evidence type="ECO:0008006" key="4">
    <source>
        <dbReference type="Google" id="ProtNLM"/>
    </source>
</evidence>
<evidence type="ECO:0000256" key="1">
    <source>
        <dbReference type="SAM" id="Coils"/>
    </source>
</evidence>
<organism evidence="2 3">
    <name type="scientific">Clostridium thermosuccinogenes</name>
    <dbReference type="NCBI Taxonomy" id="84032"/>
    <lineage>
        <taxon>Bacteria</taxon>
        <taxon>Bacillati</taxon>
        <taxon>Bacillota</taxon>
        <taxon>Clostridia</taxon>
        <taxon>Eubacteriales</taxon>
        <taxon>Clostridiaceae</taxon>
        <taxon>Clostridium</taxon>
    </lineage>
</organism>